<proteinExistence type="predicted"/>
<evidence type="ECO:0000313" key="1">
    <source>
        <dbReference type="EMBL" id="KAJ7518748.1"/>
    </source>
</evidence>
<sequence length="423" mass="46624">MPVRKFLMPLEEDMCDGFGRVRTMLTPLLEGPIPEQFGGRRQASLKHWMKEQLEKTTMPLIGSRRTDLRLLLGVLGSSLGPFPVGKPPPSVSPKDSPIDASTAQYIVQQYIAATGGSKLQSSIRSSYALGKIKMLVSEFDTAGKVSHNNTPAKTSESGGFVLWQLVPEKWYVELALSGSKLQAGCDGKVVWRHTPWSGSQAAKGPIRPLRRALQGLDPRVTASMFSNARCIGEKRLGEEDCFILKLAADSMALAARSDSPEEIIRHVLLGYFSQKTGLLLQMEDSHLIRIEGTGSETIYLETTIESTLDDYKAVEGLTIAHSGRTSVRLFQFGESPSSYTKTRLEEIWTIDEVAYNVPGLSNECFIPPADVQAARPLSRVITEFPWEDKTKAGFGYDSPGGAKLFPAETPLEEMEDILWRAEV</sequence>
<protein>
    <submittedName>
        <fullName evidence="1">Uncharacterized protein</fullName>
    </submittedName>
</protein>
<evidence type="ECO:0000313" key="2">
    <source>
        <dbReference type="Proteomes" id="UP001162992"/>
    </source>
</evidence>
<reference evidence="2" key="1">
    <citation type="journal article" date="2024" name="Proc. Natl. Acad. Sci. U.S.A.">
        <title>Extraordinary preservation of gene collinearity over three hundred million years revealed in homosporous lycophytes.</title>
        <authorList>
            <person name="Li C."/>
            <person name="Wickell D."/>
            <person name="Kuo L.Y."/>
            <person name="Chen X."/>
            <person name="Nie B."/>
            <person name="Liao X."/>
            <person name="Peng D."/>
            <person name="Ji J."/>
            <person name="Jenkins J."/>
            <person name="Williams M."/>
            <person name="Shu S."/>
            <person name="Plott C."/>
            <person name="Barry K."/>
            <person name="Rajasekar S."/>
            <person name="Grimwood J."/>
            <person name="Han X."/>
            <person name="Sun S."/>
            <person name="Hou Z."/>
            <person name="He W."/>
            <person name="Dai G."/>
            <person name="Sun C."/>
            <person name="Schmutz J."/>
            <person name="Leebens-Mack J.H."/>
            <person name="Li F.W."/>
            <person name="Wang L."/>
        </authorList>
    </citation>
    <scope>NUCLEOTIDE SEQUENCE [LARGE SCALE GENOMIC DNA]</scope>
    <source>
        <strain evidence="2">cv. PW_Plant_1</strain>
    </source>
</reference>
<dbReference type="Proteomes" id="UP001162992">
    <property type="component" value="Chromosome 20"/>
</dbReference>
<gene>
    <name evidence="1" type="ORF">O6H91_20G006400</name>
</gene>
<organism evidence="1 2">
    <name type="scientific">Diphasiastrum complanatum</name>
    <name type="common">Issler's clubmoss</name>
    <name type="synonym">Lycopodium complanatum</name>
    <dbReference type="NCBI Taxonomy" id="34168"/>
    <lineage>
        <taxon>Eukaryota</taxon>
        <taxon>Viridiplantae</taxon>
        <taxon>Streptophyta</taxon>
        <taxon>Embryophyta</taxon>
        <taxon>Tracheophyta</taxon>
        <taxon>Lycopodiopsida</taxon>
        <taxon>Lycopodiales</taxon>
        <taxon>Lycopodiaceae</taxon>
        <taxon>Lycopodioideae</taxon>
        <taxon>Diphasiastrum</taxon>
    </lineage>
</organism>
<name>A0ACC2AMH0_DIPCM</name>
<accession>A0ACC2AMH0</accession>
<keyword evidence="2" id="KW-1185">Reference proteome</keyword>
<dbReference type="EMBL" id="CM055111">
    <property type="protein sequence ID" value="KAJ7518748.1"/>
    <property type="molecule type" value="Genomic_DNA"/>
</dbReference>
<comment type="caution">
    <text evidence="1">The sequence shown here is derived from an EMBL/GenBank/DDBJ whole genome shotgun (WGS) entry which is preliminary data.</text>
</comment>